<dbReference type="GO" id="GO:0005886">
    <property type="term" value="C:plasma membrane"/>
    <property type="evidence" value="ECO:0007669"/>
    <property type="project" value="UniProtKB-SubCell"/>
</dbReference>
<evidence type="ECO:0000256" key="4">
    <source>
        <dbReference type="ARBA" id="ARBA00022692"/>
    </source>
</evidence>
<keyword evidence="4 7" id="KW-0812">Transmembrane</keyword>
<dbReference type="RefSeq" id="WP_317994694.1">
    <property type="nucleotide sequence ID" value="NZ_AP025523.1"/>
</dbReference>
<keyword evidence="7" id="KW-0813">Transport</keyword>
<evidence type="ECO:0000256" key="5">
    <source>
        <dbReference type="ARBA" id="ARBA00022989"/>
    </source>
</evidence>
<dbReference type="AlphaFoldDB" id="A0AAN2CAG5"/>
<dbReference type="PANTHER" id="PTHR30558">
    <property type="entry name" value="EXBD MEMBRANE COMPONENT OF PMF-DRIVEN MACROMOLECULE IMPORT SYSTEM"/>
    <property type="match status" value="1"/>
</dbReference>
<reference evidence="9 10" key="1">
    <citation type="journal article" date="2022" name="ISME Commun">
        <title>Vulcanimicrobium alpinus gen. nov. sp. nov., the first cultivated representative of the candidate phylum 'Eremiobacterota', is a metabolically versatile aerobic anoxygenic phototroph.</title>
        <authorList>
            <person name="Yabe S."/>
            <person name="Muto K."/>
            <person name="Abe K."/>
            <person name="Yokota A."/>
            <person name="Staudigel H."/>
            <person name="Tebo B.M."/>
        </authorList>
    </citation>
    <scope>NUCLEOTIDE SEQUENCE [LARGE SCALE GENOMIC DNA]</scope>
    <source>
        <strain evidence="9 10">WC8-2</strain>
    </source>
</reference>
<dbReference type="Gene3D" id="3.30.420.270">
    <property type="match status" value="1"/>
</dbReference>
<feature type="transmembrane region" description="Helical" evidence="8">
    <location>
        <begin position="20"/>
        <end position="39"/>
    </location>
</feature>
<keyword evidence="6 8" id="KW-0472">Membrane</keyword>
<gene>
    <name evidence="9" type="ORF">WPS_23520</name>
</gene>
<protein>
    <submittedName>
        <fullName evidence="9">Protein TolR</fullName>
    </submittedName>
</protein>
<accession>A0AAN2CAG5</accession>
<evidence type="ECO:0000256" key="7">
    <source>
        <dbReference type="RuleBase" id="RU003879"/>
    </source>
</evidence>
<organism evidence="9 10">
    <name type="scientific">Vulcanimicrobium alpinum</name>
    <dbReference type="NCBI Taxonomy" id="3016050"/>
    <lineage>
        <taxon>Bacteria</taxon>
        <taxon>Bacillati</taxon>
        <taxon>Vulcanimicrobiota</taxon>
        <taxon>Vulcanimicrobiia</taxon>
        <taxon>Vulcanimicrobiales</taxon>
        <taxon>Vulcanimicrobiaceae</taxon>
        <taxon>Vulcanimicrobium</taxon>
    </lineage>
</organism>
<keyword evidence="10" id="KW-1185">Reference proteome</keyword>
<keyword evidence="5 8" id="KW-1133">Transmembrane helix</keyword>
<evidence type="ECO:0000256" key="6">
    <source>
        <dbReference type="ARBA" id="ARBA00023136"/>
    </source>
</evidence>
<dbReference type="EMBL" id="AP025523">
    <property type="protein sequence ID" value="BDE07076.1"/>
    <property type="molecule type" value="Genomic_DNA"/>
</dbReference>
<comment type="similarity">
    <text evidence="2 7">Belongs to the ExbD/TolR family.</text>
</comment>
<evidence type="ECO:0000256" key="8">
    <source>
        <dbReference type="SAM" id="Phobius"/>
    </source>
</evidence>
<dbReference type="Pfam" id="PF02472">
    <property type="entry name" value="ExbD"/>
    <property type="match status" value="1"/>
</dbReference>
<dbReference type="PANTHER" id="PTHR30558:SF7">
    <property type="entry name" value="TOL-PAL SYSTEM PROTEIN TOLR"/>
    <property type="match status" value="1"/>
</dbReference>
<comment type="subcellular location">
    <subcellularLocation>
        <location evidence="1">Cell membrane</location>
        <topology evidence="1">Single-pass membrane protein</topology>
    </subcellularLocation>
    <subcellularLocation>
        <location evidence="7">Cell membrane</location>
        <topology evidence="7">Single-pass type II membrane protein</topology>
    </subcellularLocation>
</comment>
<evidence type="ECO:0000313" key="9">
    <source>
        <dbReference type="EMBL" id="BDE07076.1"/>
    </source>
</evidence>
<evidence type="ECO:0000256" key="1">
    <source>
        <dbReference type="ARBA" id="ARBA00004162"/>
    </source>
</evidence>
<dbReference type="InterPro" id="IPR003400">
    <property type="entry name" value="ExbD"/>
</dbReference>
<dbReference type="GO" id="GO:0022857">
    <property type="term" value="F:transmembrane transporter activity"/>
    <property type="evidence" value="ECO:0007669"/>
    <property type="project" value="InterPro"/>
</dbReference>
<evidence type="ECO:0000256" key="3">
    <source>
        <dbReference type="ARBA" id="ARBA00022475"/>
    </source>
</evidence>
<proteinExistence type="inferred from homology"/>
<evidence type="ECO:0000256" key="2">
    <source>
        <dbReference type="ARBA" id="ARBA00005811"/>
    </source>
</evidence>
<evidence type="ECO:0000313" key="10">
    <source>
        <dbReference type="Proteomes" id="UP001317532"/>
    </source>
</evidence>
<dbReference type="Proteomes" id="UP001317532">
    <property type="component" value="Chromosome"/>
</dbReference>
<dbReference type="GO" id="GO:0015031">
    <property type="term" value="P:protein transport"/>
    <property type="evidence" value="ECO:0007669"/>
    <property type="project" value="UniProtKB-KW"/>
</dbReference>
<keyword evidence="7" id="KW-0653">Protein transport</keyword>
<keyword evidence="3" id="KW-1003">Cell membrane</keyword>
<sequence>MAVTTGQGEEEVMSTINITPFTDVLLVLLIIFIILASVIKEPKLPDAKNKTKVHPSQIVVLVDEKNRVQIGSSVVNETEAKQQFAQLVKSTGSGLKTVIIKADPKASFGTILRVMDAAKSANLTTFGLANHIEGLPEGQTGG</sequence>
<dbReference type="KEGG" id="vab:WPS_23520"/>
<name>A0AAN2CAG5_UNVUL</name>